<sequence length="317" mass="34371">MAFFINFFGLLASLGVLIWGADKFIDNSSSIAKRFGVNELTIGLTVVALGTSAPEIFVGISSVINQSENIAIGAVVGSNISNIGLIFGVSCIGITLIPKKTPLIQFSPLILSALILGFTLYDLVISVFDSILLLFVFLYFLFVIFRKDSSSNLDSFNETEQKKINITFFYLIAGLISLIVGSQYAVVCAENIAKLLNISELIIGLTIIAIGTSLPELAATISAILKKKTNMIVGNVIGSNVLNIVLVVPIIGIFSNVLLEENLFFRDYFSMIFATIAFICAVIIFSSKLVNLFTIRLAGIFLVLSYFIYILNLSGLI</sequence>
<feature type="transmembrane region" description="Helical" evidence="5">
    <location>
        <begin position="166"/>
        <end position="186"/>
    </location>
</feature>
<feature type="transmembrane region" description="Helical" evidence="5">
    <location>
        <begin position="268"/>
        <end position="286"/>
    </location>
</feature>
<evidence type="ECO:0000256" key="2">
    <source>
        <dbReference type="ARBA" id="ARBA00022692"/>
    </source>
</evidence>
<dbReference type="NCBIfam" id="TIGR00367">
    <property type="entry name" value="calcium/sodium antiporter"/>
    <property type="match status" value="1"/>
</dbReference>
<dbReference type="GO" id="GO:0005886">
    <property type="term" value="C:plasma membrane"/>
    <property type="evidence" value="ECO:0007669"/>
    <property type="project" value="TreeGrafter"/>
</dbReference>
<keyword evidence="2 5" id="KW-0812">Transmembrane</keyword>
<reference evidence="7 8" key="1">
    <citation type="submission" date="2019-02" db="EMBL/GenBank/DDBJ databases">
        <title>Prokaryotic population dynamics and viral predation in marine succession experiment using metagenomics: the confinement effect.</title>
        <authorList>
            <person name="Haro-Moreno J.M."/>
            <person name="Rodriguez-Valera F."/>
            <person name="Lopez-Perez M."/>
        </authorList>
    </citation>
    <scope>NUCLEOTIDE SEQUENCE [LARGE SCALE GENOMIC DNA]</scope>
    <source>
        <strain evidence="7">MED-G162</strain>
    </source>
</reference>
<feature type="transmembrane region" description="Helical" evidence="5">
    <location>
        <begin position="127"/>
        <end position="145"/>
    </location>
</feature>
<dbReference type="Gene3D" id="1.20.1420.30">
    <property type="entry name" value="NCX, central ion-binding region"/>
    <property type="match status" value="1"/>
</dbReference>
<dbReference type="EMBL" id="SHBH01000018">
    <property type="protein sequence ID" value="RZO26092.1"/>
    <property type="molecule type" value="Genomic_DNA"/>
</dbReference>
<accession>A0A520MXY6</accession>
<dbReference type="InterPro" id="IPR044880">
    <property type="entry name" value="NCX_ion-bd_dom_sf"/>
</dbReference>
<feature type="transmembrane region" description="Helical" evidence="5">
    <location>
        <begin position="6"/>
        <end position="25"/>
    </location>
</feature>
<feature type="domain" description="Sodium/calcium exchanger membrane region" evidence="6">
    <location>
        <begin position="7"/>
        <end position="145"/>
    </location>
</feature>
<evidence type="ECO:0000256" key="4">
    <source>
        <dbReference type="ARBA" id="ARBA00023136"/>
    </source>
</evidence>
<keyword evidence="4 5" id="KW-0472">Membrane</keyword>
<dbReference type="Pfam" id="PF01699">
    <property type="entry name" value="Na_Ca_ex"/>
    <property type="match status" value="2"/>
</dbReference>
<dbReference type="GO" id="GO:0008273">
    <property type="term" value="F:calcium, potassium:sodium antiporter activity"/>
    <property type="evidence" value="ECO:0007669"/>
    <property type="project" value="TreeGrafter"/>
</dbReference>
<dbReference type="Proteomes" id="UP000319384">
    <property type="component" value="Unassembled WGS sequence"/>
</dbReference>
<proteinExistence type="predicted"/>
<evidence type="ECO:0000313" key="8">
    <source>
        <dbReference type="Proteomes" id="UP000319384"/>
    </source>
</evidence>
<gene>
    <name evidence="7" type="ORF">EVA95_02615</name>
</gene>
<evidence type="ECO:0000256" key="1">
    <source>
        <dbReference type="ARBA" id="ARBA00004141"/>
    </source>
</evidence>
<dbReference type="InterPro" id="IPR004837">
    <property type="entry name" value="NaCa_Exmemb"/>
</dbReference>
<feature type="transmembrane region" description="Helical" evidence="5">
    <location>
        <begin position="232"/>
        <end position="256"/>
    </location>
</feature>
<dbReference type="GO" id="GO:0005262">
    <property type="term" value="F:calcium channel activity"/>
    <property type="evidence" value="ECO:0007669"/>
    <property type="project" value="TreeGrafter"/>
</dbReference>
<feature type="transmembrane region" description="Helical" evidence="5">
    <location>
        <begin position="293"/>
        <end position="311"/>
    </location>
</feature>
<protein>
    <submittedName>
        <fullName evidence="7">Calcium/sodium antiporter</fullName>
    </submittedName>
</protein>
<feature type="transmembrane region" description="Helical" evidence="5">
    <location>
        <begin position="70"/>
        <end position="96"/>
    </location>
</feature>
<organism evidence="7 8">
    <name type="scientific">SAR86 cluster bacterium</name>
    <dbReference type="NCBI Taxonomy" id="2030880"/>
    <lineage>
        <taxon>Bacteria</taxon>
        <taxon>Pseudomonadati</taxon>
        <taxon>Pseudomonadota</taxon>
        <taxon>Gammaproteobacteria</taxon>
        <taxon>SAR86 cluster</taxon>
    </lineage>
</organism>
<comment type="caution">
    <text evidence="7">The sequence shown here is derived from an EMBL/GenBank/DDBJ whole genome shotgun (WGS) entry which is preliminary data.</text>
</comment>
<dbReference type="InterPro" id="IPR004481">
    <property type="entry name" value="K/Na/Ca-exchanger"/>
</dbReference>
<evidence type="ECO:0000256" key="5">
    <source>
        <dbReference type="SAM" id="Phobius"/>
    </source>
</evidence>
<evidence type="ECO:0000259" key="6">
    <source>
        <dbReference type="Pfam" id="PF01699"/>
    </source>
</evidence>
<evidence type="ECO:0000256" key="3">
    <source>
        <dbReference type="ARBA" id="ARBA00022989"/>
    </source>
</evidence>
<dbReference type="PANTHER" id="PTHR10846:SF8">
    <property type="entry name" value="INNER MEMBRANE PROTEIN YRBG"/>
    <property type="match status" value="1"/>
</dbReference>
<dbReference type="PANTHER" id="PTHR10846">
    <property type="entry name" value="SODIUM/POTASSIUM/CALCIUM EXCHANGER"/>
    <property type="match status" value="1"/>
</dbReference>
<evidence type="ECO:0000313" key="7">
    <source>
        <dbReference type="EMBL" id="RZO26092.1"/>
    </source>
</evidence>
<feature type="transmembrane region" description="Helical" evidence="5">
    <location>
        <begin position="37"/>
        <end position="64"/>
    </location>
</feature>
<feature type="transmembrane region" description="Helical" evidence="5">
    <location>
        <begin position="201"/>
        <end position="225"/>
    </location>
</feature>
<dbReference type="GO" id="GO:0006874">
    <property type="term" value="P:intracellular calcium ion homeostasis"/>
    <property type="evidence" value="ECO:0007669"/>
    <property type="project" value="TreeGrafter"/>
</dbReference>
<keyword evidence="3 5" id="KW-1133">Transmembrane helix</keyword>
<name>A0A520MXY6_9GAMM</name>
<dbReference type="AlphaFoldDB" id="A0A520MXY6"/>
<feature type="domain" description="Sodium/calcium exchanger membrane region" evidence="6">
    <location>
        <begin position="168"/>
        <end position="312"/>
    </location>
</feature>
<comment type="subcellular location">
    <subcellularLocation>
        <location evidence="1">Membrane</location>
        <topology evidence="1">Multi-pass membrane protein</topology>
    </subcellularLocation>
</comment>